<proteinExistence type="predicted"/>
<feature type="region of interest" description="Disordered" evidence="1">
    <location>
        <begin position="79"/>
        <end position="152"/>
    </location>
</feature>
<dbReference type="AlphaFoldDB" id="A0A914W9R0"/>
<name>A0A914W9R0_9BILA</name>
<sequence>MRLRIDSDGRFVRVAQTAGLIARGDGFCAVTRLREGRGDARSDQGRSSAPDKISFSPRAAFILCHCPLITECDCVARDDGRTRPAETRNGRLRSAHGKGESLSSLFSPAVPSVARPRPANSSTSNASSRRSRRQSVHSLGSRAAPGQRWENLPPFRADRLSHRCPVAFRRPSRARRFVRSHNLQVQPAAIIALPSLYLSLSLPTTTTA</sequence>
<dbReference type="Proteomes" id="UP000887566">
    <property type="component" value="Unplaced"/>
</dbReference>
<evidence type="ECO:0000256" key="1">
    <source>
        <dbReference type="SAM" id="MobiDB-lite"/>
    </source>
</evidence>
<organism evidence="2 3">
    <name type="scientific">Plectus sambesii</name>
    <dbReference type="NCBI Taxonomy" id="2011161"/>
    <lineage>
        <taxon>Eukaryota</taxon>
        <taxon>Metazoa</taxon>
        <taxon>Ecdysozoa</taxon>
        <taxon>Nematoda</taxon>
        <taxon>Chromadorea</taxon>
        <taxon>Plectida</taxon>
        <taxon>Plectina</taxon>
        <taxon>Plectoidea</taxon>
        <taxon>Plectidae</taxon>
        <taxon>Plectus</taxon>
    </lineage>
</organism>
<evidence type="ECO:0000313" key="2">
    <source>
        <dbReference type="Proteomes" id="UP000887566"/>
    </source>
</evidence>
<feature type="compositionally biased region" description="Low complexity" evidence="1">
    <location>
        <begin position="107"/>
        <end position="128"/>
    </location>
</feature>
<protein>
    <submittedName>
        <fullName evidence="3">Uncharacterized protein</fullName>
    </submittedName>
</protein>
<dbReference type="WBParaSite" id="PSAMB.scaffold3548size17846.g21897.t1">
    <property type="protein sequence ID" value="PSAMB.scaffold3548size17846.g21897.t1"/>
    <property type="gene ID" value="PSAMB.scaffold3548size17846.g21897"/>
</dbReference>
<feature type="compositionally biased region" description="Basic and acidic residues" evidence="1">
    <location>
        <begin position="79"/>
        <end position="89"/>
    </location>
</feature>
<keyword evidence="2" id="KW-1185">Reference proteome</keyword>
<evidence type="ECO:0000313" key="3">
    <source>
        <dbReference type="WBParaSite" id="PSAMB.scaffold3548size17846.g21897.t1"/>
    </source>
</evidence>
<accession>A0A914W9R0</accession>
<reference evidence="3" key="1">
    <citation type="submission" date="2022-11" db="UniProtKB">
        <authorList>
            <consortium name="WormBaseParasite"/>
        </authorList>
    </citation>
    <scope>IDENTIFICATION</scope>
</reference>